<feature type="transmembrane region" description="Helical" evidence="2">
    <location>
        <begin position="100"/>
        <end position="125"/>
    </location>
</feature>
<feature type="signal peptide" evidence="3">
    <location>
        <begin position="1"/>
        <end position="19"/>
    </location>
</feature>
<dbReference type="Proteomes" id="UP001353858">
    <property type="component" value="Unassembled WGS sequence"/>
</dbReference>
<evidence type="ECO:0008006" key="6">
    <source>
        <dbReference type="Google" id="ProtNLM"/>
    </source>
</evidence>
<keyword evidence="2" id="KW-0472">Membrane</keyword>
<sequence>MKCLVIFVVVCCFLYVANGDLTITGPRCGTRNCKMQEYCSSYDNQCHPCSDICNQSTHNYDASLCMKDCQDYLHDVRYVRKEENSTGKDDLRGVVQRLQYMVTVTLTLTCFVLIALALIVTIQIWKWKKNNNITFASLCNKFRSKKSSGDKSSGNGVTASAQINAKPDLRLDMPTTVAHSEHSPATVTTSISRRPAEDSALDYAYDNHAMSNSPSPNSKPHESNF</sequence>
<comment type="caution">
    <text evidence="4">The sequence shown here is derived from an EMBL/GenBank/DDBJ whole genome shotgun (WGS) entry which is preliminary data.</text>
</comment>
<feature type="compositionally biased region" description="Polar residues" evidence="1">
    <location>
        <begin position="183"/>
        <end position="192"/>
    </location>
</feature>
<evidence type="ECO:0000256" key="2">
    <source>
        <dbReference type="SAM" id="Phobius"/>
    </source>
</evidence>
<organism evidence="4 5">
    <name type="scientific">Aquatica leii</name>
    <dbReference type="NCBI Taxonomy" id="1421715"/>
    <lineage>
        <taxon>Eukaryota</taxon>
        <taxon>Metazoa</taxon>
        <taxon>Ecdysozoa</taxon>
        <taxon>Arthropoda</taxon>
        <taxon>Hexapoda</taxon>
        <taxon>Insecta</taxon>
        <taxon>Pterygota</taxon>
        <taxon>Neoptera</taxon>
        <taxon>Endopterygota</taxon>
        <taxon>Coleoptera</taxon>
        <taxon>Polyphaga</taxon>
        <taxon>Elateriformia</taxon>
        <taxon>Elateroidea</taxon>
        <taxon>Lampyridae</taxon>
        <taxon>Luciolinae</taxon>
        <taxon>Aquatica</taxon>
    </lineage>
</organism>
<evidence type="ECO:0000256" key="3">
    <source>
        <dbReference type="SAM" id="SignalP"/>
    </source>
</evidence>
<feature type="region of interest" description="Disordered" evidence="1">
    <location>
        <begin position="202"/>
        <end position="225"/>
    </location>
</feature>
<dbReference type="EMBL" id="JARPUR010000003">
    <property type="protein sequence ID" value="KAK4879584.1"/>
    <property type="molecule type" value="Genomic_DNA"/>
</dbReference>
<evidence type="ECO:0000313" key="4">
    <source>
        <dbReference type="EMBL" id="KAK4879584.1"/>
    </source>
</evidence>
<feature type="region of interest" description="Disordered" evidence="1">
    <location>
        <begin position="176"/>
        <end position="195"/>
    </location>
</feature>
<dbReference type="AlphaFoldDB" id="A0AAN7SGY4"/>
<keyword evidence="3" id="KW-0732">Signal</keyword>
<name>A0AAN7SGY4_9COLE</name>
<gene>
    <name evidence="4" type="ORF">RN001_007730</name>
</gene>
<feature type="compositionally biased region" description="Polar residues" evidence="1">
    <location>
        <begin position="209"/>
        <end position="218"/>
    </location>
</feature>
<keyword evidence="2" id="KW-0812">Transmembrane</keyword>
<protein>
    <recommendedName>
        <fullName evidence="6">Protein grindelwald</fullName>
    </recommendedName>
</protein>
<reference evidence="5" key="1">
    <citation type="submission" date="2023-01" db="EMBL/GenBank/DDBJ databases">
        <title>Key to firefly adult light organ development and bioluminescence: homeobox transcription factors regulate luciferase expression and transportation to peroxisome.</title>
        <authorList>
            <person name="Fu X."/>
        </authorList>
    </citation>
    <scope>NUCLEOTIDE SEQUENCE [LARGE SCALE GENOMIC DNA]</scope>
</reference>
<feature type="region of interest" description="Disordered" evidence="1">
    <location>
        <begin position="146"/>
        <end position="165"/>
    </location>
</feature>
<proteinExistence type="predicted"/>
<evidence type="ECO:0000313" key="5">
    <source>
        <dbReference type="Proteomes" id="UP001353858"/>
    </source>
</evidence>
<keyword evidence="5" id="KW-1185">Reference proteome</keyword>
<evidence type="ECO:0000256" key="1">
    <source>
        <dbReference type="SAM" id="MobiDB-lite"/>
    </source>
</evidence>
<feature type="chain" id="PRO_5042911688" description="Protein grindelwald" evidence="3">
    <location>
        <begin position="20"/>
        <end position="225"/>
    </location>
</feature>
<keyword evidence="2" id="KW-1133">Transmembrane helix</keyword>
<accession>A0AAN7SGY4</accession>